<comment type="caution">
    <text evidence="4">The sequence shown here is derived from an EMBL/GenBank/DDBJ whole genome shotgun (WGS) entry which is preliminary data.</text>
</comment>
<evidence type="ECO:0000259" key="3">
    <source>
        <dbReference type="PROSITE" id="PS51186"/>
    </source>
</evidence>
<evidence type="ECO:0000256" key="1">
    <source>
        <dbReference type="ARBA" id="ARBA00022679"/>
    </source>
</evidence>
<dbReference type="Proteomes" id="UP000642829">
    <property type="component" value="Unassembled WGS sequence"/>
</dbReference>
<dbReference type="GO" id="GO:0016747">
    <property type="term" value="F:acyltransferase activity, transferring groups other than amino-acyl groups"/>
    <property type="evidence" value="ECO:0007669"/>
    <property type="project" value="InterPro"/>
</dbReference>
<organism evidence="4 5">
    <name type="scientific">Cerasicoccus arenae</name>
    <dbReference type="NCBI Taxonomy" id="424488"/>
    <lineage>
        <taxon>Bacteria</taxon>
        <taxon>Pseudomonadati</taxon>
        <taxon>Verrucomicrobiota</taxon>
        <taxon>Opitutia</taxon>
        <taxon>Puniceicoccales</taxon>
        <taxon>Cerasicoccaceae</taxon>
        <taxon>Cerasicoccus</taxon>
    </lineage>
</organism>
<protein>
    <recommendedName>
        <fullName evidence="3">N-acetyltransferase domain-containing protein</fullName>
    </recommendedName>
</protein>
<dbReference type="InterPro" id="IPR000182">
    <property type="entry name" value="GNAT_dom"/>
</dbReference>
<reference evidence="4" key="2">
    <citation type="submission" date="2020-09" db="EMBL/GenBank/DDBJ databases">
        <authorList>
            <person name="Sun Q."/>
            <person name="Kim S."/>
        </authorList>
    </citation>
    <scope>NUCLEOTIDE SEQUENCE</scope>
    <source>
        <strain evidence="4">KCTC 12870</strain>
    </source>
</reference>
<dbReference type="PROSITE" id="PS51186">
    <property type="entry name" value="GNAT"/>
    <property type="match status" value="1"/>
</dbReference>
<proteinExistence type="predicted"/>
<dbReference type="InterPro" id="IPR016181">
    <property type="entry name" value="Acyl_CoA_acyltransferase"/>
</dbReference>
<evidence type="ECO:0000256" key="2">
    <source>
        <dbReference type="ARBA" id="ARBA00023315"/>
    </source>
</evidence>
<dbReference type="Pfam" id="PF00583">
    <property type="entry name" value="Acetyltransf_1"/>
    <property type="match status" value="1"/>
</dbReference>
<keyword evidence="2" id="KW-0012">Acyltransferase</keyword>
<dbReference type="Gene3D" id="3.40.630.30">
    <property type="match status" value="1"/>
</dbReference>
<feature type="domain" description="N-acetyltransferase" evidence="3">
    <location>
        <begin position="4"/>
        <end position="146"/>
    </location>
</feature>
<keyword evidence="1" id="KW-0808">Transferase</keyword>
<name>A0A8J3DC66_9BACT</name>
<evidence type="ECO:0000313" key="4">
    <source>
        <dbReference type="EMBL" id="GHC03416.1"/>
    </source>
</evidence>
<dbReference type="InterPro" id="IPR050832">
    <property type="entry name" value="Bact_Acetyltransf"/>
</dbReference>
<dbReference type="CDD" id="cd04301">
    <property type="entry name" value="NAT_SF"/>
    <property type="match status" value="1"/>
</dbReference>
<gene>
    <name evidence="4" type="ORF">GCM10007047_20000</name>
</gene>
<dbReference type="PANTHER" id="PTHR43877">
    <property type="entry name" value="AMINOALKYLPHOSPHONATE N-ACETYLTRANSFERASE-RELATED-RELATED"/>
    <property type="match status" value="1"/>
</dbReference>
<dbReference type="SUPFAM" id="SSF55729">
    <property type="entry name" value="Acyl-CoA N-acyltransferases (Nat)"/>
    <property type="match status" value="1"/>
</dbReference>
<sequence>MLAMIVRPPVTDPEFAAYYALRYAVLRRPWGEPNGSELDEFEDTAFHLTAIEDDTVVGVGRLHPISPTEGQIRYMAVHEDFSGRGVGTQILNGLEAGGRERGFTSIMLNAREHAVGFYARNGYETMGEGPLLWDEIRHKVMRKQLAATEAPHG</sequence>
<dbReference type="AlphaFoldDB" id="A0A8J3DC66"/>
<evidence type="ECO:0000313" key="5">
    <source>
        <dbReference type="Proteomes" id="UP000642829"/>
    </source>
</evidence>
<keyword evidence="5" id="KW-1185">Reference proteome</keyword>
<dbReference type="EMBL" id="BMXG01000011">
    <property type="protein sequence ID" value="GHC03416.1"/>
    <property type="molecule type" value="Genomic_DNA"/>
</dbReference>
<accession>A0A8J3DC66</accession>
<reference evidence="4" key="1">
    <citation type="journal article" date="2014" name="Int. J. Syst. Evol. Microbiol.">
        <title>Complete genome sequence of Corynebacterium casei LMG S-19264T (=DSM 44701T), isolated from a smear-ripened cheese.</title>
        <authorList>
            <consortium name="US DOE Joint Genome Institute (JGI-PGF)"/>
            <person name="Walter F."/>
            <person name="Albersmeier A."/>
            <person name="Kalinowski J."/>
            <person name="Ruckert C."/>
        </authorList>
    </citation>
    <scope>NUCLEOTIDE SEQUENCE</scope>
    <source>
        <strain evidence="4">KCTC 12870</strain>
    </source>
</reference>